<feature type="domain" description="C2H2-type" evidence="11">
    <location>
        <begin position="1258"/>
        <end position="1286"/>
    </location>
</feature>
<dbReference type="GO" id="GO:0045595">
    <property type="term" value="P:regulation of cell differentiation"/>
    <property type="evidence" value="ECO:0007669"/>
    <property type="project" value="UniProtKB-ARBA"/>
</dbReference>
<evidence type="ECO:0000256" key="7">
    <source>
        <dbReference type="ARBA" id="ARBA00023163"/>
    </source>
</evidence>
<dbReference type="InterPro" id="IPR013087">
    <property type="entry name" value="Znf_C2H2_type"/>
</dbReference>
<proteinExistence type="predicted"/>
<keyword evidence="4 9" id="KW-0863">Zinc-finger</keyword>
<feature type="domain" description="C2H2-type" evidence="11">
    <location>
        <begin position="1344"/>
        <end position="1371"/>
    </location>
</feature>
<keyword evidence="13" id="KW-1185">Reference proteome</keyword>
<keyword evidence="6" id="KW-0805">Transcription regulation</keyword>
<comment type="caution">
    <text evidence="12">The sequence shown here is derived from an EMBL/GenBank/DDBJ whole genome shotgun (WGS) entry which is preliminary data.</text>
</comment>
<feature type="domain" description="C2H2-type" evidence="11">
    <location>
        <begin position="1316"/>
        <end position="1343"/>
    </location>
</feature>
<evidence type="ECO:0000256" key="8">
    <source>
        <dbReference type="ARBA" id="ARBA00023242"/>
    </source>
</evidence>
<dbReference type="PANTHER" id="PTHR24401:SF29">
    <property type="entry name" value="SI:CH211-243P7.3-RELATED"/>
    <property type="match status" value="1"/>
</dbReference>
<dbReference type="FunFam" id="3.30.160.60:FF:000358">
    <property type="entry name" value="zinc finger protein 24"/>
    <property type="match status" value="1"/>
</dbReference>
<feature type="region of interest" description="Disordered" evidence="10">
    <location>
        <begin position="708"/>
        <end position="751"/>
    </location>
</feature>
<feature type="domain" description="C2H2-type" evidence="11">
    <location>
        <begin position="1287"/>
        <end position="1315"/>
    </location>
</feature>
<feature type="compositionally biased region" description="Acidic residues" evidence="10">
    <location>
        <begin position="674"/>
        <end position="691"/>
    </location>
</feature>
<dbReference type="GO" id="GO:0000122">
    <property type="term" value="P:negative regulation of transcription by RNA polymerase II"/>
    <property type="evidence" value="ECO:0007669"/>
    <property type="project" value="UniProtKB-ARBA"/>
</dbReference>
<dbReference type="GO" id="GO:0008270">
    <property type="term" value="F:zinc ion binding"/>
    <property type="evidence" value="ECO:0007669"/>
    <property type="project" value="UniProtKB-KW"/>
</dbReference>
<feature type="domain" description="C2H2-type" evidence="11">
    <location>
        <begin position="1141"/>
        <end position="1173"/>
    </location>
</feature>
<evidence type="ECO:0000256" key="10">
    <source>
        <dbReference type="SAM" id="MobiDB-lite"/>
    </source>
</evidence>
<dbReference type="EMBL" id="JBHFQA010000019">
    <property type="protein sequence ID" value="KAL2082092.1"/>
    <property type="molecule type" value="Genomic_DNA"/>
</dbReference>
<protein>
    <recommendedName>
        <fullName evidence="11">C2H2-type domain-containing protein</fullName>
    </recommendedName>
</protein>
<evidence type="ECO:0000259" key="11">
    <source>
        <dbReference type="PROSITE" id="PS50157"/>
    </source>
</evidence>
<evidence type="ECO:0000256" key="3">
    <source>
        <dbReference type="ARBA" id="ARBA00022737"/>
    </source>
</evidence>
<gene>
    <name evidence="12" type="ORF">ACEWY4_021910</name>
</gene>
<comment type="subcellular location">
    <subcellularLocation>
        <location evidence="1">Nucleus</location>
    </subcellularLocation>
</comment>
<dbReference type="InterPro" id="IPR036236">
    <property type="entry name" value="Znf_C2H2_sf"/>
</dbReference>
<evidence type="ECO:0000256" key="4">
    <source>
        <dbReference type="ARBA" id="ARBA00022771"/>
    </source>
</evidence>
<feature type="compositionally biased region" description="Polar residues" evidence="10">
    <location>
        <begin position="708"/>
        <end position="720"/>
    </location>
</feature>
<dbReference type="InterPro" id="IPR046616">
    <property type="entry name" value="DUF6729"/>
</dbReference>
<evidence type="ECO:0000313" key="12">
    <source>
        <dbReference type="EMBL" id="KAL2082092.1"/>
    </source>
</evidence>
<sequence>MPDCKTKMSAPTTLISKEEILFPMEMKEEDESALNGHDLMPAPLTMAMDPDRPPDQQSVPGAQLLPRGWRLTLPEEQQDWVGQALFMRAASGQVVLTSELHLWWYPPGAQPVYTQPPATAHPFFQRPFFLWMPYRMWAYNLCCPTCGGKLVCAGLYETVRRVLDMSGWYFMATECLECSSCHKKVAGWSHDVLEQLDITHREEFPAVLTYQLSCDRAVIGLLKEHTLGYSASRIHASLVKQHTREWVARSTSYLSVLRKLRAPGAAPQVVTLPTMHQVPDAPSLMSVYVRDALMRLKETKARVTSTFGDILSIDSTRKVTKNFVGASTGTPAWTTNVGNEYGQVLMSVLTAAKGDGLAAMAAGLVQRYRNFEKAPPKVMYVHHDCCATEGRRKTKRLFHEWHELVIRLDPWHLMRQFARGVTSDSHQLYGLFMARLSLAIFEWDAGDLVRLRKAKQSEEGSRDVKLSARELVRHCRRRTRGVAETERLLLQVLVTFCKAKDSTGAPLIDQTRMKEIWSTQRRHLRCIQDPAGVELYTQTGEITKGGVKLPVYRCARGSTSLDIFYHYMCRFIPGVPASDLRYQVYLLEGLVRWNENHGEASVDGGQCSAPHCLSPQLQHSFNQLSHEFGLKLPEPYTQPKEYTGELIGVEYLYSQMGAVLQQDLGDPDVHDGTDEAEEEWRDGDEGEGYEEQPEEIVLLEHHHALLQTSETNSEPATATPDSVLKAPKSRSIHPPPSYDNDDGNPGPFVQKTNKEEDVVRPHCNGGYHHTVALAHSLMTLRNEAFISQHQATQIIALWQRMTERDKEVGDPITSHQGTLTPGVDVLKRAILGQVAKSPKLSRLVEAIILELCRLHIQEINAIPQRWDSVMRAYRQIQKNVLSCPTLMAHTRMQLFVVSKWTLTLWHNQRGRAMIRETSTVVPKANAPQTPPPGPQANNGIVTTASTITTACTTHATPTICAITSSSFSETPTIATTPNICDTLTISTTPNTSGNTSTWIEYECKTELSASPTLICEDQEILPVQIKQEDESHLKESVSELPSVEYDFKTEMTTLPIVVCKQEDTSPVQIKEEDASVSKEWGEGDNSFSKLPSMEYDCKTEMSTLPILVCKEEEILMGQIQEGESDLTKCGQNHTSKRTIQWICSNKTNGECGKSFRTMSDLQKHELTHTGVKQYPCSLCGKVFCHRYSLKYHQRIHSGEKPYQCSDCGMTFTVVGNLKRHMSTHTGEKPHQCSQCGKSFAHSTRLKTHMLKHTGEKPHKCSQCGKGFALSCELKVHHLRIHTREKPYECSQCGKGFALSCELKAHHLRIHTREKPYECSQCGKTFAYNSELKLHQRCHTREKPYVCSDCGKPFTTNAGLKVHQRVHTGERPYTCSQCGKTFVYSDHLKKHMMMHTGEKPHKCSQCGKGFAVSGVLKRHMFTHTRKKAS</sequence>
<dbReference type="Pfam" id="PF00096">
    <property type="entry name" value="zf-C2H2"/>
    <property type="match status" value="8"/>
</dbReference>
<evidence type="ECO:0000256" key="5">
    <source>
        <dbReference type="ARBA" id="ARBA00022833"/>
    </source>
</evidence>
<dbReference type="FunFam" id="3.30.160.60:FF:000597">
    <property type="entry name" value="zinc finger protein 236 isoform X3"/>
    <property type="match status" value="1"/>
</dbReference>
<evidence type="ECO:0000313" key="13">
    <source>
        <dbReference type="Proteomes" id="UP001591681"/>
    </source>
</evidence>
<dbReference type="FunFam" id="3.30.160.60:FF:000912">
    <property type="entry name" value="Zinc finger protein 660"/>
    <property type="match status" value="1"/>
</dbReference>
<dbReference type="Gene3D" id="3.30.160.60">
    <property type="entry name" value="Classic Zinc Finger"/>
    <property type="match status" value="10"/>
</dbReference>
<keyword evidence="2" id="KW-0479">Metal-binding</keyword>
<feature type="domain" description="C2H2-type" evidence="11">
    <location>
        <begin position="1400"/>
        <end position="1427"/>
    </location>
</feature>
<reference evidence="12 13" key="1">
    <citation type="submission" date="2024-09" db="EMBL/GenBank/DDBJ databases">
        <title>A chromosome-level genome assembly of Gray's grenadier anchovy, Coilia grayii.</title>
        <authorList>
            <person name="Fu Z."/>
        </authorList>
    </citation>
    <scope>NUCLEOTIDE SEQUENCE [LARGE SCALE GENOMIC DNA]</scope>
    <source>
        <strain evidence="12">G4</strain>
        <tissue evidence="12">Muscle</tissue>
    </source>
</reference>
<dbReference type="PROSITE" id="PS00028">
    <property type="entry name" value="ZINC_FINGER_C2H2_1"/>
    <property type="match status" value="9"/>
</dbReference>
<dbReference type="Proteomes" id="UP001591681">
    <property type="component" value="Unassembled WGS sequence"/>
</dbReference>
<feature type="region of interest" description="Disordered" evidence="10">
    <location>
        <begin position="663"/>
        <end position="691"/>
    </location>
</feature>
<feature type="domain" description="C2H2-type" evidence="11">
    <location>
        <begin position="1202"/>
        <end position="1229"/>
    </location>
</feature>
<keyword evidence="5" id="KW-0862">Zinc</keyword>
<keyword evidence="3" id="KW-0677">Repeat</keyword>
<dbReference type="PROSITE" id="PS50157">
    <property type="entry name" value="ZINC_FINGER_C2H2_2"/>
    <property type="match status" value="10"/>
</dbReference>
<evidence type="ECO:0000256" key="1">
    <source>
        <dbReference type="ARBA" id="ARBA00004123"/>
    </source>
</evidence>
<feature type="domain" description="C2H2-type" evidence="11">
    <location>
        <begin position="1372"/>
        <end position="1399"/>
    </location>
</feature>
<keyword evidence="7" id="KW-0804">Transcription</keyword>
<accession>A0ABD1J4N6</accession>
<dbReference type="Pfam" id="PF20499">
    <property type="entry name" value="DUF6729"/>
    <property type="match status" value="1"/>
</dbReference>
<dbReference type="FunFam" id="3.30.160.60:FF:000671">
    <property type="entry name" value="Zinc finger protein 26"/>
    <property type="match status" value="2"/>
</dbReference>
<name>A0ABD1J4N6_9TELE</name>
<dbReference type="SMART" id="SM00355">
    <property type="entry name" value="ZnF_C2H2"/>
    <property type="match status" value="10"/>
</dbReference>
<dbReference type="FunFam" id="3.30.160.60:FF:002343">
    <property type="entry name" value="Zinc finger protein 33A"/>
    <property type="match status" value="2"/>
</dbReference>
<feature type="domain" description="C2H2-type" evidence="11">
    <location>
        <begin position="1230"/>
        <end position="1257"/>
    </location>
</feature>
<dbReference type="PANTHER" id="PTHR24401">
    <property type="entry name" value="SI:CH211-243P7.3-RELATED"/>
    <property type="match status" value="1"/>
</dbReference>
<dbReference type="FunFam" id="3.30.160.60:FF:000060">
    <property type="entry name" value="zinc finger protein 436"/>
    <property type="match status" value="1"/>
</dbReference>
<organism evidence="12 13">
    <name type="scientific">Coilia grayii</name>
    <name type="common">Gray's grenadier anchovy</name>
    <dbReference type="NCBI Taxonomy" id="363190"/>
    <lineage>
        <taxon>Eukaryota</taxon>
        <taxon>Metazoa</taxon>
        <taxon>Chordata</taxon>
        <taxon>Craniata</taxon>
        <taxon>Vertebrata</taxon>
        <taxon>Euteleostomi</taxon>
        <taxon>Actinopterygii</taxon>
        <taxon>Neopterygii</taxon>
        <taxon>Teleostei</taxon>
        <taxon>Clupei</taxon>
        <taxon>Clupeiformes</taxon>
        <taxon>Clupeoidei</taxon>
        <taxon>Engraulidae</taxon>
        <taxon>Coilinae</taxon>
        <taxon>Coilia</taxon>
    </lineage>
</organism>
<evidence type="ECO:0000256" key="6">
    <source>
        <dbReference type="ARBA" id="ARBA00023015"/>
    </source>
</evidence>
<evidence type="ECO:0000256" key="2">
    <source>
        <dbReference type="ARBA" id="ARBA00022723"/>
    </source>
</evidence>
<dbReference type="SUPFAM" id="SSF57667">
    <property type="entry name" value="beta-beta-alpha zinc fingers"/>
    <property type="match status" value="5"/>
</dbReference>
<keyword evidence="8" id="KW-0539">Nucleus</keyword>
<dbReference type="GO" id="GO:0005634">
    <property type="term" value="C:nucleus"/>
    <property type="evidence" value="ECO:0007669"/>
    <property type="project" value="UniProtKB-SubCell"/>
</dbReference>
<feature type="domain" description="C2H2-type" evidence="11">
    <location>
        <begin position="1174"/>
        <end position="1201"/>
    </location>
</feature>
<dbReference type="FunFam" id="3.30.160.60:FF:000624">
    <property type="entry name" value="zinc finger protein 697"/>
    <property type="match status" value="1"/>
</dbReference>
<evidence type="ECO:0000256" key="9">
    <source>
        <dbReference type="PROSITE-ProRule" id="PRU00042"/>
    </source>
</evidence>